<evidence type="ECO:0000313" key="3">
    <source>
        <dbReference type="Proteomes" id="UP001157034"/>
    </source>
</evidence>
<comment type="caution">
    <text evidence="2">The sequence shown here is derived from an EMBL/GenBank/DDBJ whole genome shotgun (WGS) entry which is preliminary data.</text>
</comment>
<dbReference type="InterPro" id="IPR002711">
    <property type="entry name" value="HNH"/>
</dbReference>
<proteinExistence type="predicted"/>
<dbReference type="SMART" id="SM00507">
    <property type="entry name" value="HNHc"/>
    <property type="match status" value="1"/>
</dbReference>
<dbReference type="InterPro" id="IPR003615">
    <property type="entry name" value="HNH_nuc"/>
</dbReference>
<organism evidence="2 3">
    <name type="scientific">Pseudolysinimonas kribbensis</name>
    <dbReference type="NCBI Taxonomy" id="433641"/>
    <lineage>
        <taxon>Bacteria</taxon>
        <taxon>Bacillati</taxon>
        <taxon>Actinomycetota</taxon>
        <taxon>Actinomycetes</taxon>
        <taxon>Micrococcales</taxon>
        <taxon>Microbacteriaceae</taxon>
        <taxon>Pseudolysinimonas</taxon>
    </lineage>
</organism>
<evidence type="ECO:0000259" key="1">
    <source>
        <dbReference type="SMART" id="SM00507"/>
    </source>
</evidence>
<accession>A0ABQ6K0K9</accession>
<dbReference type="InterPro" id="IPR052892">
    <property type="entry name" value="NA-targeting_endonuclease"/>
</dbReference>
<protein>
    <recommendedName>
        <fullName evidence="1">HNH nuclease domain-containing protein</fullName>
    </recommendedName>
</protein>
<gene>
    <name evidence="2" type="ORF">GCM10025881_06480</name>
</gene>
<feature type="domain" description="HNH nuclease" evidence="1">
    <location>
        <begin position="13"/>
        <end position="66"/>
    </location>
</feature>
<dbReference type="Pfam" id="PF01844">
    <property type="entry name" value="HNH"/>
    <property type="match status" value="1"/>
</dbReference>
<sequence>MSKGSSRGSGWERLRLACLERDGWVCTYCGKALEGDDATADHVTPREAGGRDEMTNLVAACRTCNGRKSDRELMRVDWFNTRWLAARA</sequence>
<dbReference type="Proteomes" id="UP001157034">
    <property type="component" value="Unassembled WGS sequence"/>
</dbReference>
<dbReference type="CDD" id="cd00085">
    <property type="entry name" value="HNHc"/>
    <property type="match status" value="1"/>
</dbReference>
<dbReference type="RefSeq" id="WP_284252800.1">
    <property type="nucleotide sequence ID" value="NZ_BSVB01000001.1"/>
</dbReference>
<dbReference type="PANTHER" id="PTHR33877:SF2">
    <property type="entry name" value="OS07G0170200 PROTEIN"/>
    <property type="match status" value="1"/>
</dbReference>
<dbReference type="PANTHER" id="PTHR33877">
    <property type="entry name" value="SLL1193 PROTEIN"/>
    <property type="match status" value="1"/>
</dbReference>
<reference evidence="3" key="1">
    <citation type="journal article" date="2019" name="Int. J. Syst. Evol. Microbiol.">
        <title>The Global Catalogue of Microorganisms (GCM) 10K type strain sequencing project: providing services to taxonomists for standard genome sequencing and annotation.</title>
        <authorList>
            <consortium name="The Broad Institute Genomics Platform"/>
            <consortium name="The Broad Institute Genome Sequencing Center for Infectious Disease"/>
            <person name="Wu L."/>
            <person name="Ma J."/>
        </authorList>
    </citation>
    <scope>NUCLEOTIDE SEQUENCE [LARGE SCALE GENOMIC DNA]</scope>
    <source>
        <strain evidence="3">NBRC 108894</strain>
    </source>
</reference>
<dbReference type="EMBL" id="BSVB01000001">
    <property type="protein sequence ID" value="GMA93824.1"/>
    <property type="molecule type" value="Genomic_DNA"/>
</dbReference>
<evidence type="ECO:0000313" key="2">
    <source>
        <dbReference type="EMBL" id="GMA93824.1"/>
    </source>
</evidence>
<dbReference type="Gene3D" id="1.10.30.50">
    <property type="match status" value="1"/>
</dbReference>
<keyword evidence="3" id="KW-1185">Reference proteome</keyword>
<name>A0ABQ6K0K9_9MICO</name>